<sequence>MSSVNPLQITVALSGAIQPDMLVSSGTGDDGNYAGAWLGMSRAVSVTATAKRSGTRGVALRVKQQVTIERVHQ</sequence>
<organism evidence="1 2">
    <name type="scientific">Parahalioglobus pacificus</name>
    <dbReference type="NCBI Taxonomy" id="930806"/>
    <lineage>
        <taxon>Bacteria</taxon>
        <taxon>Pseudomonadati</taxon>
        <taxon>Pseudomonadota</taxon>
        <taxon>Gammaproteobacteria</taxon>
        <taxon>Cellvibrionales</taxon>
        <taxon>Halieaceae</taxon>
        <taxon>Parahalioglobus</taxon>
    </lineage>
</organism>
<reference evidence="1" key="1">
    <citation type="journal article" date="2014" name="Int. J. Syst. Evol. Microbiol.">
        <title>Complete genome sequence of Corynebacterium casei LMG S-19264T (=DSM 44701T), isolated from a smear-ripened cheese.</title>
        <authorList>
            <consortium name="US DOE Joint Genome Institute (JGI-PGF)"/>
            <person name="Walter F."/>
            <person name="Albersmeier A."/>
            <person name="Kalinowski J."/>
            <person name="Ruckert C."/>
        </authorList>
    </citation>
    <scope>NUCLEOTIDE SEQUENCE</scope>
    <source>
        <strain evidence="1">KCTC 23430</strain>
    </source>
</reference>
<protein>
    <submittedName>
        <fullName evidence="1">Uncharacterized protein</fullName>
    </submittedName>
</protein>
<evidence type="ECO:0000313" key="2">
    <source>
        <dbReference type="Proteomes" id="UP000644693"/>
    </source>
</evidence>
<dbReference type="Proteomes" id="UP000644693">
    <property type="component" value="Unassembled WGS sequence"/>
</dbReference>
<accession>A0A918XKV5</accession>
<dbReference type="EMBL" id="BMYM01000002">
    <property type="protein sequence ID" value="GHD37018.1"/>
    <property type="molecule type" value="Genomic_DNA"/>
</dbReference>
<keyword evidence="2" id="KW-1185">Reference proteome</keyword>
<dbReference type="AlphaFoldDB" id="A0A918XKV5"/>
<evidence type="ECO:0000313" key="1">
    <source>
        <dbReference type="EMBL" id="GHD37018.1"/>
    </source>
</evidence>
<name>A0A918XKV5_9GAMM</name>
<proteinExistence type="predicted"/>
<gene>
    <name evidence="1" type="ORF">GCM10007053_26110</name>
</gene>
<comment type="caution">
    <text evidence="1">The sequence shown here is derived from an EMBL/GenBank/DDBJ whole genome shotgun (WGS) entry which is preliminary data.</text>
</comment>
<reference evidence="1" key="2">
    <citation type="submission" date="2020-09" db="EMBL/GenBank/DDBJ databases">
        <authorList>
            <person name="Sun Q."/>
            <person name="Kim S."/>
        </authorList>
    </citation>
    <scope>NUCLEOTIDE SEQUENCE</scope>
    <source>
        <strain evidence="1">KCTC 23430</strain>
    </source>
</reference>